<accession>A0ABZ1KEJ5</accession>
<evidence type="ECO:0000256" key="1">
    <source>
        <dbReference type="SAM" id="MobiDB-lite"/>
    </source>
</evidence>
<reference evidence="2 3" key="1">
    <citation type="submission" date="2022-10" db="EMBL/GenBank/DDBJ databases">
        <title>The complete genomes of actinobacterial strains from the NBC collection.</title>
        <authorList>
            <person name="Joergensen T.S."/>
            <person name="Alvarez Arevalo M."/>
            <person name="Sterndorff E.B."/>
            <person name="Faurdal D."/>
            <person name="Vuksanovic O."/>
            <person name="Mourched A.-S."/>
            <person name="Charusanti P."/>
            <person name="Shaw S."/>
            <person name="Blin K."/>
            <person name="Weber T."/>
        </authorList>
    </citation>
    <scope>NUCLEOTIDE SEQUENCE [LARGE SCALE GENOMIC DNA]</scope>
    <source>
        <strain evidence="2 3">NBC_00185</strain>
    </source>
</reference>
<feature type="region of interest" description="Disordered" evidence="1">
    <location>
        <begin position="38"/>
        <end position="74"/>
    </location>
</feature>
<dbReference type="EMBL" id="CP108135">
    <property type="protein sequence ID" value="WTP69376.1"/>
    <property type="molecule type" value="Genomic_DNA"/>
</dbReference>
<organism evidence="2 3">
    <name type="scientific">[Kitasatospora] papulosa</name>
    <dbReference type="NCBI Taxonomy" id="1464011"/>
    <lineage>
        <taxon>Bacteria</taxon>
        <taxon>Bacillati</taxon>
        <taxon>Actinomycetota</taxon>
        <taxon>Actinomycetes</taxon>
        <taxon>Kitasatosporales</taxon>
        <taxon>Streptomycetaceae</taxon>
        <taxon>Streptomyces</taxon>
    </lineage>
</organism>
<protein>
    <submittedName>
        <fullName evidence="2">Uncharacterized protein</fullName>
    </submittedName>
</protein>
<sequence length="74" mass="7752">MMPRIKLAFWHGDKGPGEELDVTDADLAALRRDGRVATVLDPPAPGAEGPEPDEATTSAVASAAPAESRSRKAR</sequence>
<dbReference type="RefSeq" id="WP_358724533.1">
    <property type="nucleotide sequence ID" value="NZ_CP108135.1"/>
</dbReference>
<feature type="compositionally biased region" description="Low complexity" evidence="1">
    <location>
        <begin position="55"/>
        <end position="67"/>
    </location>
</feature>
<proteinExistence type="predicted"/>
<keyword evidence="3" id="KW-1185">Reference proteome</keyword>
<evidence type="ECO:0000313" key="2">
    <source>
        <dbReference type="EMBL" id="WTP69376.1"/>
    </source>
</evidence>
<evidence type="ECO:0000313" key="3">
    <source>
        <dbReference type="Proteomes" id="UP001622496"/>
    </source>
</evidence>
<gene>
    <name evidence="2" type="ORF">OG560_29720</name>
</gene>
<dbReference type="Proteomes" id="UP001622496">
    <property type="component" value="Chromosome"/>
</dbReference>
<name>A0ABZ1KEJ5_9ACTN</name>